<keyword evidence="5" id="KW-0157">Chromophore</keyword>
<evidence type="ECO:0000256" key="4">
    <source>
        <dbReference type="ARBA" id="ARBA00022643"/>
    </source>
</evidence>
<dbReference type="InterPro" id="IPR035965">
    <property type="entry name" value="PAS-like_dom_sf"/>
</dbReference>
<evidence type="ECO:0000256" key="5">
    <source>
        <dbReference type="ARBA" id="ARBA00022991"/>
    </source>
</evidence>
<protein>
    <submittedName>
        <fullName evidence="10">Putative LOV domain-containing protein</fullName>
    </submittedName>
</protein>
<feature type="compositionally biased region" description="Low complexity" evidence="7">
    <location>
        <begin position="379"/>
        <end position="390"/>
    </location>
</feature>
<dbReference type="EMBL" id="KU699881">
    <property type="protein sequence ID" value="AML77762.1"/>
    <property type="molecule type" value="mRNA"/>
</dbReference>
<name>A0A126WZ22_9MARC</name>
<evidence type="ECO:0000256" key="7">
    <source>
        <dbReference type="SAM" id="MobiDB-lite"/>
    </source>
</evidence>
<feature type="compositionally biased region" description="Basic and acidic residues" evidence="7">
    <location>
        <begin position="514"/>
        <end position="525"/>
    </location>
</feature>
<dbReference type="InterPro" id="IPR000014">
    <property type="entry name" value="PAS"/>
</dbReference>
<dbReference type="InterPro" id="IPR000700">
    <property type="entry name" value="PAS-assoc_C"/>
</dbReference>
<feature type="region of interest" description="Disordered" evidence="7">
    <location>
        <begin position="138"/>
        <end position="178"/>
    </location>
</feature>
<dbReference type="PROSITE" id="PS50112">
    <property type="entry name" value="PAS"/>
    <property type="match status" value="1"/>
</dbReference>
<evidence type="ECO:0000256" key="3">
    <source>
        <dbReference type="ARBA" id="ARBA00022630"/>
    </source>
</evidence>
<keyword evidence="2" id="KW-0716">Sensory transduction</keyword>
<dbReference type="NCBIfam" id="TIGR00229">
    <property type="entry name" value="sensory_box"/>
    <property type="match status" value="1"/>
</dbReference>
<dbReference type="SMART" id="SM00086">
    <property type="entry name" value="PAC"/>
    <property type="match status" value="1"/>
</dbReference>
<dbReference type="CDD" id="cd00130">
    <property type="entry name" value="PAS"/>
    <property type="match status" value="1"/>
</dbReference>
<feature type="compositionally biased region" description="Polar residues" evidence="7">
    <location>
        <begin position="165"/>
        <end position="174"/>
    </location>
</feature>
<dbReference type="GO" id="GO:0009881">
    <property type="term" value="F:photoreceptor activity"/>
    <property type="evidence" value="ECO:0007669"/>
    <property type="project" value="UniProtKB-KW"/>
</dbReference>
<feature type="region of interest" description="Disordered" evidence="7">
    <location>
        <begin position="196"/>
        <end position="221"/>
    </location>
</feature>
<dbReference type="PANTHER" id="PTHR47429:SF8">
    <property type="entry name" value="PHOTOTROPIN-1-LIKE"/>
    <property type="match status" value="1"/>
</dbReference>
<evidence type="ECO:0000256" key="6">
    <source>
        <dbReference type="ARBA" id="ARBA00023170"/>
    </source>
</evidence>
<reference evidence="10" key="1">
    <citation type="journal article" date="2016" name="Proc. Natl. Acad. Sci. U.S.A.">
        <title>Functional and topological diversity of LOV domain photoreceptors.</title>
        <authorList>
            <person name="Glantz S.T."/>
            <person name="Carpenter E.J."/>
            <person name="Melkonian M."/>
            <person name="Gardner K.H."/>
            <person name="Boyden E.S."/>
            <person name="Wong G.K."/>
            <person name="Chow B.Y."/>
        </authorList>
    </citation>
    <scope>NUCLEOTIDE SEQUENCE</scope>
    <source>
        <strain evidence="10">LGOW_2020356</strain>
    </source>
</reference>
<keyword evidence="3" id="KW-0285">Flavoprotein</keyword>
<evidence type="ECO:0000313" key="10">
    <source>
        <dbReference type="EMBL" id="AML77762.1"/>
    </source>
</evidence>
<accession>A0A126WZ22</accession>
<feature type="compositionally biased region" description="Low complexity" evidence="7">
    <location>
        <begin position="203"/>
        <end position="212"/>
    </location>
</feature>
<dbReference type="PROSITE" id="PS50113">
    <property type="entry name" value="PAC"/>
    <property type="match status" value="1"/>
</dbReference>
<dbReference type="PANTHER" id="PTHR47429">
    <property type="entry name" value="PROTEIN TWIN LOV 1"/>
    <property type="match status" value="1"/>
</dbReference>
<feature type="compositionally biased region" description="Low complexity" evidence="7">
    <location>
        <begin position="445"/>
        <end position="457"/>
    </location>
</feature>
<feature type="domain" description="PAS" evidence="8">
    <location>
        <begin position="223"/>
        <end position="296"/>
    </location>
</feature>
<feature type="domain" description="PAC" evidence="9">
    <location>
        <begin position="299"/>
        <end position="351"/>
    </location>
</feature>
<keyword evidence="1" id="KW-0600">Photoreceptor protein</keyword>
<feature type="region of interest" description="Disordered" evidence="7">
    <location>
        <begin position="478"/>
        <end position="620"/>
    </location>
</feature>
<evidence type="ECO:0000256" key="1">
    <source>
        <dbReference type="ARBA" id="ARBA00022543"/>
    </source>
</evidence>
<keyword evidence="4" id="KW-0288">FMN</keyword>
<dbReference type="Pfam" id="PF13426">
    <property type="entry name" value="PAS_9"/>
    <property type="match status" value="1"/>
</dbReference>
<dbReference type="AlphaFoldDB" id="A0A126WZ22"/>
<proteinExistence type="evidence at transcript level"/>
<dbReference type="Gene3D" id="3.30.450.20">
    <property type="entry name" value="PAS domain"/>
    <property type="match status" value="1"/>
</dbReference>
<evidence type="ECO:0000256" key="2">
    <source>
        <dbReference type="ARBA" id="ARBA00022606"/>
    </source>
</evidence>
<feature type="compositionally biased region" description="Low complexity" evidence="7">
    <location>
        <begin position="489"/>
        <end position="501"/>
    </location>
</feature>
<dbReference type="GO" id="GO:0009637">
    <property type="term" value="P:response to blue light"/>
    <property type="evidence" value="ECO:0007669"/>
    <property type="project" value="UniProtKB-ARBA"/>
</dbReference>
<keyword evidence="6" id="KW-0675">Receptor</keyword>
<dbReference type="InterPro" id="IPR001610">
    <property type="entry name" value="PAC"/>
</dbReference>
<evidence type="ECO:0000259" key="8">
    <source>
        <dbReference type="PROSITE" id="PS50112"/>
    </source>
</evidence>
<feature type="compositionally biased region" description="Acidic residues" evidence="7">
    <location>
        <begin position="536"/>
        <end position="548"/>
    </location>
</feature>
<sequence>MGKPFVSSQAELARYYPRDSLDIFGRTPIQEVNSSRTAADGHRKAPLFSRTPGSAWEDALQAAEMLLQGTKIPSSARSSTVTVGKKIRAGPPPDVAELDTAVEPAEFSLDDLIIELEEAEKNSKESPAEWEGVLTEIQTQDDHGEQQRRGSSSNGYERRGRRSSDSFTRSQHLSGVSDEVISERAAQWGYGVVLKNSSRESTPRTSTGSSSGANGGTQAIPGVSKDVKDALSSFQLAFLVCDATHEDYPILYGSAGFTTMTGYTADETVGRNCRFLQGPDTDRSELGKIRVALKKGGIYTGTLLNYKKDGTPFWNLLTISPIKDDDGKVIKYIGMQAEQTSKEQQPRNSKGQKSPIVKHMQAPSSSVRDVEKQKAGVRAGAPAPAAAAPTAHRRHSSSSLPRPPIAPLRASNPGPAPPDRHSSGPELQLSEHQQRRTSQRYSLTSNPPRSSRNSSVVAEPLQHDWRDAALGLKIGVEPGKKSSFFDTPETSATSESSSQKSKNGKLTSRFLRLFRKDSRESKRSLETVPSGKEVFELSDSEEEKDEFADYPARNSESRRYSSNVYSPPRSSGSQTRPDGSADDLSDRLRGRVKENNGGERQSSTPPPPPFSGKQFCIVHT</sequence>
<evidence type="ECO:0000259" key="9">
    <source>
        <dbReference type="PROSITE" id="PS50113"/>
    </source>
</evidence>
<feature type="compositionally biased region" description="Basic and acidic residues" evidence="7">
    <location>
        <begin position="584"/>
        <end position="597"/>
    </location>
</feature>
<feature type="region of interest" description="Disordered" evidence="7">
    <location>
        <begin position="337"/>
        <end position="460"/>
    </location>
</feature>
<organism evidence="10">
    <name type="scientific">Schistochila sp. BC-2016</name>
    <dbReference type="NCBI Taxonomy" id="1799626"/>
    <lineage>
        <taxon>Eukaryota</taxon>
        <taxon>Viridiplantae</taxon>
        <taxon>Streptophyta</taxon>
        <taxon>Embryophyta</taxon>
        <taxon>Marchantiophyta</taxon>
        <taxon>Jungermanniopsida</taxon>
        <taxon>Jungermanniidae</taxon>
        <taxon>Jungermanniales</taxon>
        <taxon>Perssoniellineae</taxon>
        <taxon>Schistochilaceae</taxon>
        <taxon>Schistochila</taxon>
    </lineage>
</organism>
<dbReference type="GO" id="GO:0005634">
    <property type="term" value="C:nucleus"/>
    <property type="evidence" value="ECO:0007669"/>
    <property type="project" value="TreeGrafter"/>
</dbReference>
<feature type="compositionally biased region" description="Polar residues" evidence="7">
    <location>
        <begin position="560"/>
        <end position="577"/>
    </location>
</feature>
<dbReference type="SUPFAM" id="SSF55785">
    <property type="entry name" value="PYP-like sensor domain (PAS domain)"/>
    <property type="match status" value="1"/>
</dbReference>